<evidence type="ECO:0000256" key="4">
    <source>
        <dbReference type="ARBA" id="ARBA00023136"/>
    </source>
</evidence>
<evidence type="ECO:0000256" key="2">
    <source>
        <dbReference type="ARBA" id="ARBA00022692"/>
    </source>
</evidence>
<evidence type="ECO:0000313" key="7">
    <source>
        <dbReference type="EMBL" id="GBP67917.1"/>
    </source>
</evidence>
<dbReference type="OrthoDB" id="6134317at2759"/>
<organism evidence="7 8">
    <name type="scientific">Eumeta variegata</name>
    <name type="common">Bagworm moth</name>
    <name type="synonym">Eumeta japonica</name>
    <dbReference type="NCBI Taxonomy" id="151549"/>
    <lineage>
        <taxon>Eukaryota</taxon>
        <taxon>Metazoa</taxon>
        <taxon>Ecdysozoa</taxon>
        <taxon>Arthropoda</taxon>
        <taxon>Hexapoda</taxon>
        <taxon>Insecta</taxon>
        <taxon>Pterygota</taxon>
        <taxon>Neoptera</taxon>
        <taxon>Endopterygota</taxon>
        <taxon>Lepidoptera</taxon>
        <taxon>Glossata</taxon>
        <taxon>Ditrysia</taxon>
        <taxon>Tineoidea</taxon>
        <taxon>Psychidae</taxon>
        <taxon>Oiketicinae</taxon>
        <taxon>Eumeta</taxon>
    </lineage>
</organism>
<dbReference type="AlphaFoldDB" id="A0A4C1Y068"/>
<dbReference type="STRING" id="151549.A0A4C1Y068"/>
<keyword evidence="4 6" id="KW-0472">Membrane</keyword>
<evidence type="ECO:0000256" key="3">
    <source>
        <dbReference type="ARBA" id="ARBA00022989"/>
    </source>
</evidence>
<dbReference type="Pfam" id="PF00335">
    <property type="entry name" value="Tetraspanin"/>
    <property type="match status" value="1"/>
</dbReference>
<dbReference type="Gene3D" id="1.10.1450.10">
    <property type="entry name" value="Tetraspanin"/>
    <property type="match status" value="1"/>
</dbReference>
<feature type="region of interest" description="Disordered" evidence="5">
    <location>
        <begin position="1"/>
        <end position="28"/>
    </location>
</feature>
<dbReference type="Proteomes" id="UP000299102">
    <property type="component" value="Unassembled WGS sequence"/>
</dbReference>
<dbReference type="InterPro" id="IPR008952">
    <property type="entry name" value="Tetraspanin_EC2_sf"/>
</dbReference>
<name>A0A4C1Y068_EUMVA</name>
<feature type="transmembrane region" description="Helical" evidence="6">
    <location>
        <begin position="127"/>
        <end position="146"/>
    </location>
</feature>
<feature type="compositionally biased region" description="Basic and acidic residues" evidence="5">
    <location>
        <begin position="11"/>
        <end position="28"/>
    </location>
</feature>
<sequence>MNLIQPAIGRPAKDGRRMQETRHCESRARDHSFTDHGFTGVHADLLGLTFSCRRFRMAADTPSSASQRRVFLPATLKHVQGWRLSTAVVTDTVTTSRLAACCFSRWCERSACYLSALTRMLSSVHQIFGIVLISVAAVGMTNIDGFAGADTSNGNEVYAILITIGVLIIVIAAFGCFGAWKESPKLLYIFAACLIVIILLELSVSVAATVMRPKFEETMKNQLRDSFYKNKSAKDENTSHKNFWDTIQSTCCGVRSPEDYSSNLIPYSCCMPENESDKAKDTETKRIECLNNHMFYQEGCEDKVLGAIHSNRISMSVTGLLFCFIEVVGVILALWLAYAIKNQDKSRETA</sequence>
<dbReference type="SUPFAM" id="SSF48652">
    <property type="entry name" value="Tetraspanin"/>
    <property type="match status" value="1"/>
</dbReference>
<evidence type="ECO:0000256" key="6">
    <source>
        <dbReference type="SAM" id="Phobius"/>
    </source>
</evidence>
<dbReference type="EMBL" id="BGZK01000996">
    <property type="protein sequence ID" value="GBP67917.1"/>
    <property type="molecule type" value="Genomic_DNA"/>
</dbReference>
<dbReference type="PANTHER" id="PTHR19282:SF456">
    <property type="entry name" value="CD63 MOLECULE"/>
    <property type="match status" value="1"/>
</dbReference>
<comment type="subcellular location">
    <subcellularLocation>
        <location evidence="1">Membrane</location>
        <topology evidence="1">Multi-pass membrane protein</topology>
    </subcellularLocation>
</comment>
<evidence type="ECO:0000256" key="1">
    <source>
        <dbReference type="ARBA" id="ARBA00004141"/>
    </source>
</evidence>
<feature type="transmembrane region" description="Helical" evidence="6">
    <location>
        <begin position="186"/>
        <end position="210"/>
    </location>
</feature>
<dbReference type="PRINTS" id="PR00259">
    <property type="entry name" value="TMFOUR"/>
</dbReference>
<comment type="caution">
    <text evidence="7">The sequence shown here is derived from an EMBL/GenBank/DDBJ whole genome shotgun (WGS) entry which is preliminary data.</text>
</comment>
<dbReference type="InterPro" id="IPR018499">
    <property type="entry name" value="Tetraspanin/Peripherin"/>
</dbReference>
<dbReference type="PANTHER" id="PTHR19282">
    <property type="entry name" value="TETRASPANIN"/>
    <property type="match status" value="1"/>
</dbReference>
<protein>
    <submittedName>
        <fullName evidence="7">Tetraspanin-6</fullName>
    </submittedName>
</protein>
<reference evidence="7 8" key="1">
    <citation type="journal article" date="2019" name="Commun. Biol.">
        <title>The bagworm genome reveals a unique fibroin gene that provides high tensile strength.</title>
        <authorList>
            <person name="Kono N."/>
            <person name="Nakamura H."/>
            <person name="Ohtoshi R."/>
            <person name="Tomita M."/>
            <person name="Numata K."/>
            <person name="Arakawa K."/>
        </authorList>
    </citation>
    <scope>NUCLEOTIDE SEQUENCE [LARGE SCALE GENOMIC DNA]</scope>
</reference>
<keyword evidence="8" id="KW-1185">Reference proteome</keyword>
<feature type="transmembrane region" description="Helical" evidence="6">
    <location>
        <begin position="158"/>
        <end position="180"/>
    </location>
</feature>
<feature type="transmembrane region" description="Helical" evidence="6">
    <location>
        <begin position="319"/>
        <end position="340"/>
    </location>
</feature>
<evidence type="ECO:0000313" key="8">
    <source>
        <dbReference type="Proteomes" id="UP000299102"/>
    </source>
</evidence>
<gene>
    <name evidence="7" type="primary">TSPAN6</name>
    <name evidence="7" type="ORF">EVAR_97709_1</name>
</gene>
<accession>A0A4C1Y068</accession>
<proteinExistence type="predicted"/>
<dbReference type="CDD" id="cd03127">
    <property type="entry name" value="tetraspanin_LEL"/>
    <property type="match status" value="1"/>
</dbReference>
<evidence type="ECO:0000256" key="5">
    <source>
        <dbReference type="SAM" id="MobiDB-lite"/>
    </source>
</evidence>
<dbReference type="GO" id="GO:0005886">
    <property type="term" value="C:plasma membrane"/>
    <property type="evidence" value="ECO:0007669"/>
    <property type="project" value="TreeGrafter"/>
</dbReference>
<keyword evidence="2 6" id="KW-0812">Transmembrane</keyword>
<keyword evidence="3 6" id="KW-1133">Transmembrane helix</keyword>